<protein>
    <submittedName>
        <fullName evidence="2">Ribonuclease H-like domain-containing protein</fullName>
    </submittedName>
</protein>
<sequence>MDASSNAGSQSQSSTSQIPYLHAPLPQYLPPFPQYPDARFPPQPTPGYAFPPPPLGSPYASPLPSYSPLPESTHPDGVTAANKRQRTSVASAYSQAPESWDVPAQEEFAQDLCKLFVTNRWAWQTVENPKFKIFFAKYLPAVKLPDRRVLSGRILSVEAKKVILRTRKITEGKLASYSEHGWTNIAKTHLDTSLISVETQPFLLRTHDMMGRPKTGDELFKIMKSDFEYTSNTYAVEVICVTTDDGPDGKKSRRLVREQLPWIATFECWAHQSSLITGNYLSVKAPWMKAAKQAVEVIKWFNNHGTALDLLRSVELTTLGRWLALILPVVTRWVSQYCTLRRLKKLERARLLVCAGRKEEQMETAARIVEICEDNDFWKNVDCIATHIEPLVIASNILQAPTCRLDTVLLCLSNLYRIFGNLPPADATVTKTVQASLERRWAKTDQELMILGIFFNPYIRSHTFDPDSLSCMDMFHIARRAYKRLLHQDADGDVEFMTAFQSYYDNQNHFSAEAMWIEGHRQAYEATPIDLIPLWKRLDGGSSSLTGHSGFVKLAIRILSMLPSSAGPERIFSYFGLTHTCHRN</sequence>
<feature type="region of interest" description="Disordered" evidence="1">
    <location>
        <begin position="1"/>
        <end position="92"/>
    </location>
</feature>
<feature type="compositionally biased region" description="Pro residues" evidence="1">
    <location>
        <begin position="27"/>
        <end position="56"/>
    </location>
</feature>
<organism evidence="2 3">
    <name type="scientific">Mycena maculata</name>
    <dbReference type="NCBI Taxonomy" id="230809"/>
    <lineage>
        <taxon>Eukaryota</taxon>
        <taxon>Fungi</taxon>
        <taxon>Dikarya</taxon>
        <taxon>Basidiomycota</taxon>
        <taxon>Agaricomycotina</taxon>
        <taxon>Agaricomycetes</taxon>
        <taxon>Agaricomycetidae</taxon>
        <taxon>Agaricales</taxon>
        <taxon>Marasmiineae</taxon>
        <taxon>Mycenaceae</taxon>
        <taxon>Mycena</taxon>
    </lineage>
</organism>
<accession>A0AAD7IRC5</accession>
<keyword evidence="3" id="KW-1185">Reference proteome</keyword>
<gene>
    <name evidence="2" type="ORF">DFH07DRAFT_747663</name>
</gene>
<dbReference type="SUPFAM" id="SSF53098">
    <property type="entry name" value="Ribonuclease H-like"/>
    <property type="match status" value="1"/>
</dbReference>
<evidence type="ECO:0000313" key="2">
    <source>
        <dbReference type="EMBL" id="KAJ7747620.1"/>
    </source>
</evidence>
<dbReference type="Proteomes" id="UP001215280">
    <property type="component" value="Unassembled WGS sequence"/>
</dbReference>
<name>A0AAD7IRC5_9AGAR</name>
<evidence type="ECO:0000313" key="3">
    <source>
        <dbReference type="Proteomes" id="UP001215280"/>
    </source>
</evidence>
<dbReference type="EMBL" id="JARJLG010000093">
    <property type="protein sequence ID" value="KAJ7747620.1"/>
    <property type="molecule type" value="Genomic_DNA"/>
</dbReference>
<dbReference type="InterPro" id="IPR012337">
    <property type="entry name" value="RNaseH-like_sf"/>
</dbReference>
<reference evidence="2" key="1">
    <citation type="submission" date="2023-03" db="EMBL/GenBank/DDBJ databases">
        <title>Massive genome expansion in bonnet fungi (Mycena s.s.) driven by repeated elements and novel gene families across ecological guilds.</title>
        <authorList>
            <consortium name="Lawrence Berkeley National Laboratory"/>
            <person name="Harder C.B."/>
            <person name="Miyauchi S."/>
            <person name="Viragh M."/>
            <person name="Kuo A."/>
            <person name="Thoen E."/>
            <person name="Andreopoulos B."/>
            <person name="Lu D."/>
            <person name="Skrede I."/>
            <person name="Drula E."/>
            <person name="Henrissat B."/>
            <person name="Morin E."/>
            <person name="Kohler A."/>
            <person name="Barry K."/>
            <person name="LaButti K."/>
            <person name="Morin E."/>
            <person name="Salamov A."/>
            <person name="Lipzen A."/>
            <person name="Mereny Z."/>
            <person name="Hegedus B."/>
            <person name="Baldrian P."/>
            <person name="Stursova M."/>
            <person name="Weitz H."/>
            <person name="Taylor A."/>
            <person name="Grigoriev I.V."/>
            <person name="Nagy L.G."/>
            <person name="Martin F."/>
            <person name="Kauserud H."/>
        </authorList>
    </citation>
    <scope>NUCLEOTIDE SEQUENCE</scope>
    <source>
        <strain evidence="2">CBHHK188m</strain>
    </source>
</reference>
<evidence type="ECO:0000256" key="1">
    <source>
        <dbReference type="SAM" id="MobiDB-lite"/>
    </source>
</evidence>
<feature type="compositionally biased region" description="Low complexity" evidence="1">
    <location>
        <begin position="1"/>
        <end position="17"/>
    </location>
</feature>
<proteinExistence type="predicted"/>
<feature type="compositionally biased region" description="Low complexity" evidence="1">
    <location>
        <begin position="57"/>
        <end position="70"/>
    </location>
</feature>
<dbReference type="AlphaFoldDB" id="A0AAD7IRC5"/>
<comment type="caution">
    <text evidence="2">The sequence shown here is derived from an EMBL/GenBank/DDBJ whole genome shotgun (WGS) entry which is preliminary data.</text>
</comment>